<feature type="coiled-coil region" evidence="1">
    <location>
        <begin position="156"/>
        <end position="224"/>
    </location>
</feature>
<accession>A0A5C5X988</accession>
<sequence length="264" mass="29585">MIKKAIVTGLLLVGASTFVFGRSAFTYIKTAGSEIRQSVKSQVPIEFEVRRAEQLVKDLVPEIRNSMHVIAEQQVEVESLHRTVDARRQSITMQKDAILALRSNLDSADTKYVIAGKSYTQQQVEKDLATRFRRFKIAEETLDREEDILNARQTALNANEEHLATLISTKKDLEAQLAQLDARMRSIKAAESISESTLVDDSRLSKAKNLIAELNKQLDIKERLLETDVNSAGLIPVEADLAPEVEISSQIDEYFEADLADRAL</sequence>
<proteinExistence type="predicted"/>
<evidence type="ECO:0000313" key="2">
    <source>
        <dbReference type="EMBL" id="TWT59388.1"/>
    </source>
</evidence>
<gene>
    <name evidence="2" type="ORF">Pan54_00890</name>
</gene>
<dbReference type="OrthoDB" id="271886at2"/>
<dbReference type="EMBL" id="SJPG01000001">
    <property type="protein sequence ID" value="TWT59388.1"/>
    <property type="molecule type" value="Genomic_DNA"/>
</dbReference>
<comment type="caution">
    <text evidence="2">The sequence shown here is derived from an EMBL/GenBank/DDBJ whole genome shotgun (WGS) entry which is preliminary data.</text>
</comment>
<organism evidence="2 3">
    <name type="scientific">Rubinisphaera italica</name>
    <dbReference type="NCBI Taxonomy" id="2527969"/>
    <lineage>
        <taxon>Bacteria</taxon>
        <taxon>Pseudomonadati</taxon>
        <taxon>Planctomycetota</taxon>
        <taxon>Planctomycetia</taxon>
        <taxon>Planctomycetales</taxon>
        <taxon>Planctomycetaceae</taxon>
        <taxon>Rubinisphaera</taxon>
    </lineage>
</organism>
<dbReference type="AlphaFoldDB" id="A0A5C5X988"/>
<evidence type="ECO:0000313" key="3">
    <source>
        <dbReference type="Proteomes" id="UP000316095"/>
    </source>
</evidence>
<protein>
    <recommendedName>
        <fullName evidence="4">Chromosome partition protein Smc</fullName>
    </recommendedName>
</protein>
<evidence type="ECO:0008006" key="4">
    <source>
        <dbReference type="Google" id="ProtNLM"/>
    </source>
</evidence>
<keyword evidence="3" id="KW-1185">Reference proteome</keyword>
<name>A0A5C5X988_9PLAN</name>
<dbReference type="RefSeq" id="WP_146501537.1">
    <property type="nucleotide sequence ID" value="NZ_SJPG01000001.1"/>
</dbReference>
<keyword evidence="1" id="KW-0175">Coiled coil</keyword>
<evidence type="ECO:0000256" key="1">
    <source>
        <dbReference type="SAM" id="Coils"/>
    </source>
</evidence>
<dbReference type="Proteomes" id="UP000316095">
    <property type="component" value="Unassembled WGS sequence"/>
</dbReference>
<reference evidence="2 3" key="1">
    <citation type="submission" date="2019-02" db="EMBL/GenBank/DDBJ databases">
        <title>Deep-cultivation of Planctomycetes and their phenomic and genomic characterization uncovers novel biology.</title>
        <authorList>
            <person name="Wiegand S."/>
            <person name="Jogler M."/>
            <person name="Boedeker C."/>
            <person name="Pinto D."/>
            <person name="Vollmers J."/>
            <person name="Rivas-Marin E."/>
            <person name="Kohn T."/>
            <person name="Peeters S.H."/>
            <person name="Heuer A."/>
            <person name="Rast P."/>
            <person name="Oberbeckmann S."/>
            <person name="Bunk B."/>
            <person name="Jeske O."/>
            <person name="Meyerdierks A."/>
            <person name="Storesund J.E."/>
            <person name="Kallscheuer N."/>
            <person name="Luecker S."/>
            <person name="Lage O.M."/>
            <person name="Pohl T."/>
            <person name="Merkel B.J."/>
            <person name="Hornburger P."/>
            <person name="Mueller R.-W."/>
            <person name="Bruemmer F."/>
            <person name="Labrenz M."/>
            <person name="Spormann A.M."/>
            <person name="Op Den Camp H."/>
            <person name="Overmann J."/>
            <person name="Amann R."/>
            <person name="Jetten M.S.M."/>
            <person name="Mascher T."/>
            <person name="Medema M.H."/>
            <person name="Devos D.P."/>
            <person name="Kaster A.-K."/>
            <person name="Ovreas L."/>
            <person name="Rohde M."/>
            <person name="Galperin M.Y."/>
            <person name="Jogler C."/>
        </authorList>
    </citation>
    <scope>NUCLEOTIDE SEQUENCE [LARGE SCALE GENOMIC DNA]</scope>
    <source>
        <strain evidence="2 3">Pan54</strain>
    </source>
</reference>